<dbReference type="GO" id="GO:0005886">
    <property type="term" value="C:plasma membrane"/>
    <property type="evidence" value="ECO:0007669"/>
    <property type="project" value="UniProtKB-SubCell"/>
</dbReference>
<dbReference type="AlphaFoldDB" id="A0A845DQ48"/>
<sequence>MKKIWLIGLLSLLFILSACGGGDTENDNTGDGTEEDTQTEETSSDSETRMYESENGEIEVPAEPERVVVLSSFAGNVLALDTNIVGVDAWSKGNPLFEEDLADAEELSDESLEKIIELEPDLIIGLGSTKNIEKLNEIAPTVTYTYGKLGYLEQHVEIGKLLNKEEEAQQWVDEFKEKAGKAGTEIKDEIGEDATVTVFEEFDKQLYVFGDNWARGTEILYQEMELKMPEKVKEMALEDGFYAISPEVLSDYAGDYMIFSKSDGADSSYQETETYKNIPAVENDQVFEADAEAFYFNDPISLEHQLSFFKEKFLTE</sequence>
<dbReference type="Pfam" id="PF01497">
    <property type="entry name" value="Peripla_BP_2"/>
    <property type="match status" value="1"/>
</dbReference>
<reference evidence="8 9" key="1">
    <citation type="submission" date="2019-11" db="EMBL/GenBank/DDBJ databases">
        <title>Genome sequences of 17 halophilic strains isolated from different environments.</title>
        <authorList>
            <person name="Furrow R.E."/>
        </authorList>
    </citation>
    <scope>NUCLEOTIDE SEQUENCE [LARGE SCALE GENOMIC DNA]</scope>
    <source>
        <strain evidence="8 9">22511_23_Filter</strain>
    </source>
</reference>
<dbReference type="PROSITE" id="PS50983">
    <property type="entry name" value="FE_B12_PBP"/>
    <property type="match status" value="1"/>
</dbReference>
<dbReference type="FunFam" id="3.40.50.1980:FF:000017">
    <property type="entry name" value="ABC transporter substrate-binding protein"/>
    <property type="match status" value="1"/>
</dbReference>
<feature type="compositionally biased region" description="Acidic residues" evidence="5">
    <location>
        <begin position="25"/>
        <end position="44"/>
    </location>
</feature>
<evidence type="ECO:0000256" key="4">
    <source>
        <dbReference type="ARBA" id="ARBA00022729"/>
    </source>
</evidence>
<comment type="similarity">
    <text evidence="2">Belongs to the bacterial solute-binding protein 8 family.</text>
</comment>
<keyword evidence="4 6" id="KW-0732">Signal</keyword>
<dbReference type="SUPFAM" id="SSF53807">
    <property type="entry name" value="Helical backbone' metal receptor"/>
    <property type="match status" value="1"/>
</dbReference>
<gene>
    <name evidence="8" type="ORF">GLW04_06740</name>
</gene>
<evidence type="ECO:0000313" key="9">
    <source>
        <dbReference type="Proteomes" id="UP000460949"/>
    </source>
</evidence>
<dbReference type="PANTHER" id="PTHR30532:SF26">
    <property type="entry name" value="IRON(3+)-HYDROXAMATE-BINDING PROTEIN FHUD"/>
    <property type="match status" value="1"/>
</dbReference>
<dbReference type="Proteomes" id="UP000460949">
    <property type="component" value="Unassembled WGS sequence"/>
</dbReference>
<dbReference type="CDD" id="cd01138">
    <property type="entry name" value="FeuA"/>
    <property type="match status" value="1"/>
</dbReference>
<organism evidence="8 9">
    <name type="scientific">Halobacillus litoralis</name>
    <dbReference type="NCBI Taxonomy" id="45668"/>
    <lineage>
        <taxon>Bacteria</taxon>
        <taxon>Bacillati</taxon>
        <taxon>Bacillota</taxon>
        <taxon>Bacilli</taxon>
        <taxon>Bacillales</taxon>
        <taxon>Bacillaceae</taxon>
        <taxon>Halobacillus</taxon>
    </lineage>
</organism>
<proteinExistence type="inferred from homology"/>
<accession>A0A845DQ48</accession>
<feature type="region of interest" description="Disordered" evidence="5">
    <location>
        <begin position="25"/>
        <end position="58"/>
    </location>
</feature>
<keyword evidence="3" id="KW-0813">Transport</keyword>
<name>A0A845DQ48_9BACI</name>
<evidence type="ECO:0000313" key="8">
    <source>
        <dbReference type="EMBL" id="MYL19583.1"/>
    </source>
</evidence>
<dbReference type="Gene3D" id="3.40.50.1980">
    <property type="entry name" value="Nitrogenase molybdenum iron protein domain"/>
    <property type="match status" value="2"/>
</dbReference>
<dbReference type="GO" id="GO:1901678">
    <property type="term" value="P:iron coordination entity transport"/>
    <property type="evidence" value="ECO:0007669"/>
    <property type="project" value="UniProtKB-ARBA"/>
</dbReference>
<dbReference type="GO" id="GO:0030288">
    <property type="term" value="C:outer membrane-bounded periplasmic space"/>
    <property type="evidence" value="ECO:0007669"/>
    <property type="project" value="TreeGrafter"/>
</dbReference>
<protein>
    <submittedName>
        <fullName evidence="8">ABC transporter substrate-binding protein</fullName>
    </submittedName>
</protein>
<evidence type="ECO:0000256" key="2">
    <source>
        <dbReference type="ARBA" id="ARBA00008814"/>
    </source>
</evidence>
<dbReference type="InterPro" id="IPR051313">
    <property type="entry name" value="Bact_iron-sidero_bind"/>
</dbReference>
<dbReference type="EMBL" id="WMET01000001">
    <property type="protein sequence ID" value="MYL19583.1"/>
    <property type="molecule type" value="Genomic_DNA"/>
</dbReference>
<comment type="subcellular location">
    <subcellularLocation>
        <location evidence="1">Cell membrane</location>
        <topology evidence="1">Lipid-anchor</topology>
    </subcellularLocation>
</comment>
<feature type="chain" id="PRO_5039092818" evidence="6">
    <location>
        <begin position="21"/>
        <end position="316"/>
    </location>
</feature>
<dbReference type="PROSITE" id="PS51257">
    <property type="entry name" value="PROKAR_LIPOPROTEIN"/>
    <property type="match status" value="1"/>
</dbReference>
<evidence type="ECO:0000256" key="1">
    <source>
        <dbReference type="ARBA" id="ARBA00004193"/>
    </source>
</evidence>
<dbReference type="OrthoDB" id="2241086at2"/>
<dbReference type="PANTHER" id="PTHR30532">
    <property type="entry name" value="IRON III DICITRATE-BINDING PERIPLASMIC PROTEIN"/>
    <property type="match status" value="1"/>
</dbReference>
<comment type="caution">
    <text evidence="8">The sequence shown here is derived from an EMBL/GenBank/DDBJ whole genome shotgun (WGS) entry which is preliminary data.</text>
</comment>
<feature type="domain" description="Fe/B12 periplasmic-binding" evidence="7">
    <location>
        <begin position="66"/>
        <end position="316"/>
    </location>
</feature>
<evidence type="ECO:0000256" key="6">
    <source>
        <dbReference type="SAM" id="SignalP"/>
    </source>
</evidence>
<evidence type="ECO:0000259" key="7">
    <source>
        <dbReference type="PROSITE" id="PS50983"/>
    </source>
</evidence>
<evidence type="ECO:0000256" key="3">
    <source>
        <dbReference type="ARBA" id="ARBA00022448"/>
    </source>
</evidence>
<dbReference type="RefSeq" id="WP_160835960.1">
    <property type="nucleotide sequence ID" value="NZ_WMET01000001.1"/>
</dbReference>
<dbReference type="InterPro" id="IPR002491">
    <property type="entry name" value="ABC_transptr_periplasmic_BD"/>
</dbReference>
<feature type="signal peptide" evidence="6">
    <location>
        <begin position="1"/>
        <end position="20"/>
    </location>
</feature>
<evidence type="ECO:0000256" key="5">
    <source>
        <dbReference type="SAM" id="MobiDB-lite"/>
    </source>
</evidence>